<dbReference type="AlphaFoldDB" id="F4S9D1"/>
<dbReference type="EMBL" id="GL883170">
    <property type="protein sequence ID" value="EGF98750.1"/>
    <property type="molecule type" value="Genomic_DNA"/>
</dbReference>
<dbReference type="KEGG" id="mlr:MELLADRAFT_113287"/>
<evidence type="ECO:0000313" key="3">
    <source>
        <dbReference type="Proteomes" id="UP000001072"/>
    </source>
</evidence>
<gene>
    <name evidence="2" type="ORF">MELLADRAFT_113287</name>
</gene>
<dbReference type="RefSeq" id="XP_007418031.1">
    <property type="nucleotide sequence ID" value="XM_007417969.1"/>
</dbReference>
<feature type="signal peptide" evidence="1">
    <location>
        <begin position="1"/>
        <end position="29"/>
    </location>
</feature>
<accession>F4S9D1</accession>
<proteinExistence type="predicted"/>
<dbReference type="Proteomes" id="UP000001072">
    <property type="component" value="Unassembled WGS sequence"/>
</dbReference>
<name>F4S9D1_MELLP</name>
<dbReference type="OrthoDB" id="2497884at2759"/>
<dbReference type="GeneID" id="18924941"/>
<evidence type="ECO:0000313" key="2">
    <source>
        <dbReference type="EMBL" id="EGF98750.1"/>
    </source>
</evidence>
<evidence type="ECO:0000256" key="1">
    <source>
        <dbReference type="SAM" id="SignalP"/>
    </source>
</evidence>
<protein>
    <submittedName>
        <fullName evidence="2">Uncharacterized protein</fullName>
    </submittedName>
</protein>
<dbReference type="PANTHER" id="PTHR31366:SF2">
    <property type="entry name" value="UPF0739 PROTEIN C1ORF74"/>
    <property type="match status" value="1"/>
</dbReference>
<reference evidence="3" key="1">
    <citation type="journal article" date="2011" name="Proc. Natl. Acad. Sci. U.S.A.">
        <title>Obligate biotrophy features unraveled by the genomic analysis of rust fungi.</title>
        <authorList>
            <person name="Duplessis S."/>
            <person name="Cuomo C.A."/>
            <person name="Lin Y.-C."/>
            <person name="Aerts A."/>
            <person name="Tisserant E."/>
            <person name="Veneault-Fourrey C."/>
            <person name="Joly D.L."/>
            <person name="Hacquard S."/>
            <person name="Amselem J."/>
            <person name="Cantarel B.L."/>
            <person name="Chiu R."/>
            <person name="Coutinho P.M."/>
            <person name="Feau N."/>
            <person name="Field M."/>
            <person name="Frey P."/>
            <person name="Gelhaye E."/>
            <person name="Goldberg J."/>
            <person name="Grabherr M.G."/>
            <person name="Kodira C.D."/>
            <person name="Kohler A."/>
            <person name="Kuees U."/>
            <person name="Lindquist E.A."/>
            <person name="Lucas S.M."/>
            <person name="Mago R."/>
            <person name="Mauceli E."/>
            <person name="Morin E."/>
            <person name="Murat C."/>
            <person name="Pangilinan J.L."/>
            <person name="Park R."/>
            <person name="Pearson M."/>
            <person name="Quesneville H."/>
            <person name="Rouhier N."/>
            <person name="Sakthikumar S."/>
            <person name="Salamov A.A."/>
            <person name="Schmutz J."/>
            <person name="Selles B."/>
            <person name="Shapiro H."/>
            <person name="Tanguay P."/>
            <person name="Tuskan G.A."/>
            <person name="Henrissat B."/>
            <person name="Van de Peer Y."/>
            <person name="Rouze P."/>
            <person name="Ellis J.G."/>
            <person name="Dodds P.N."/>
            <person name="Schein J.E."/>
            <person name="Zhong S."/>
            <person name="Hamelin R.C."/>
            <person name="Grigoriev I.V."/>
            <person name="Szabo L.J."/>
            <person name="Martin F."/>
        </authorList>
    </citation>
    <scope>NUCLEOTIDE SEQUENCE [LARGE SCALE GENOMIC DNA]</scope>
    <source>
        <strain evidence="3">98AG31 / pathotype 3-4-7</strain>
    </source>
</reference>
<dbReference type="PANTHER" id="PTHR31366">
    <property type="entry name" value="UPF0739 PROTEIN C1ORF74"/>
    <property type="match status" value="1"/>
</dbReference>
<keyword evidence="3" id="KW-1185">Reference proteome</keyword>
<dbReference type="InParanoid" id="F4S9D1"/>
<dbReference type="HOGENOM" id="CLU_1046146_0_0_1"/>
<dbReference type="VEuPathDB" id="FungiDB:MELLADRAFT_113287"/>
<sequence>MASTLKSNPLLFKLHQLLLPLLDFKSTHTERISCDIWAVTLGLRRGCLIDHCQFSETSSRLLSSKLKEVGELFSNLTIIFEIHSQSTFICSRSVLHCDARLNLKFITLSSNQIRLQEEPPEGFSDSISHIQNHSITNAFLLLNGFGSNPVTIAGWLIGYPFLYVTPKRADWVWQDAHLKVINFTLMGSQSKELDHQLMAFSIPSEIEAQLDFEAILITLQDKINQQIQSNGSDLSIWNHVTYSTKKLSNMETTTILECNVNFENYA</sequence>
<keyword evidence="1" id="KW-0732">Signal</keyword>
<dbReference type="InterPro" id="IPR027850">
    <property type="entry name" value="DUF4504"/>
</dbReference>
<dbReference type="Pfam" id="PF14953">
    <property type="entry name" value="DUF4504"/>
    <property type="match status" value="1"/>
</dbReference>
<organism evidence="3">
    <name type="scientific">Melampsora larici-populina (strain 98AG31 / pathotype 3-4-7)</name>
    <name type="common">Poplar leaf rust fungus</name>
    <dbReference type="NCBI Taxonomy" id="747676"/>
    <lineage>
        <taxon>Eukaryota</taxon>
        <taxon>Fungi</taxon>
        <taxon>Dikarya</taxon>
        <taxon>Basidiomycota</taxon>
        <taxon>Pucciniomycotina</taxon>
        <taxon>Pucciniomycetes</taxon>
        <taxon>Pucciniales</taxon>
        <taxon>Melampsoraceae</taxon>
        <taxon>Melampsora</taxon>
    </lineage>
</organism>
<feature type="chain" id="PRO_5003322092" evidence="1">
    <location>
        <begin position="30"/>
        <end position="266"/>
    </location>
</feature>